<feature type="non-terminal residue" evidence="1">
    <location>
        <position position="1"/>
    </location>
</feature>
<accession>A0ACA9QK35</accession>
<dbReference type="EMBL" id="CAJVPT010055543">
    <property type="protein sequence ID" value="CAG8755385.1"/>
    <property type="molecule type" value="Genomic_DNA"/>
</dbReference>
<evidence type="ECO:0000313" key="1">
    <source>
        <dbReference type="EMBL" id="CAG8755385.1"/>
    </source>
</evidence>
<organism evidence="1 2">
    <name type="scientific">Acaulospora colombiana</name>
    <dbReference type="NCBI Taxonomy" id="27376"/>
    <lineage>
        <taxon>Eukaryota</taxon>
        <taxon>Fungi</taxon>
        <taxon>Fungi incertae sedis</taxon>
        <taxon>Mucoromycota</taxon>
        <taxon>Glomeromycotina</taxon>
        <taxon>Glomeromycetes</taxon>
        <taxon>Diversisporales</taxon>
        <taxon>Acaulosporaceae</taxon>
        <taxon>Acaulospora</taxon>
    </lineage>
</organism>
<name>A0ACA9QK35_9GLOM</name>
<protein>
    <submittedName>
        <fullName evidence="1">9144_t:CDS:1</fullName>
    </submittedName>
</protein>
<sequence>IQVTFLKLRLASIYLNIRTDNSIVAMSFPEGFQITFSDVPTETAASGTSILLPSGRIQCLLSTSNDPDQWLEAAVGSFDIGMDIYTRPDDWKSLGEAQSRFIEEQDSMTRRVPFIYEKGTPVVSDRLWRGEKKPPLSARSSQTDQRKAELLLISMSSLDSSSIDESDEPKSGTESDGYYSEEDLIDISGVLVGISRDKSMPLNSNSRRLAIFRAQSPFLKSHIDLLGSSDTSA</sequence>
<proteinExistence type="predicted"/>
<comment type="caution">
    <text evidence="1">The sequence shown here is derived from an EMBL/GenBank/DDBJ whole genome shotgun (WGS) entry which is preliminary data.</text>
</comment>
<dbReference type="Proteomes" id="UP000789525">
    <property type="component" value="Unassembled WGS sequence"/>
</dbReference>
<reference evidence="1" key="1">
    <citation type="submission" date="2021-06" db="EMBL/GenBank/DDBJ databases">
        <authorList>
            <person name="Kallberg Y."/>
            <person name="Tangrot J."/>
            <person name="Rosling A."/>
        </authorList>
    </citation>
    <scope>NUCLEOTIDE SEQUENCE</scope>
    <source>
        <strain evidence="1">CL356</strain>
    </source>
</reference>
<feature type="non-terminal residue" evidence="1">
    <location>
        <position position="233"/>
    </location>
</feature>
<keyword evidence="2" id="KW-1185">Reference proteome</keyword>
<gene>
    <name evidence="1" type="ORF">ACOLOM_LOCUS12930</name>
</gene>
<evidence type="ECO:0000313" key="2">
    <source>
        <dbReference type="Proteomes" id="UP000789525"/>
    </source>
</evidence>